<dbReference type="InParanoid" id="A0A163K7L6"/>
<sequence>MSVGPVAAVDGLSLLGEAKYYEHCAHFIPMGFKERLGYVTAQARSGQDLTDMTEEDFVVMLNQNGATRKYVPLIYDNATNQGIKDEGDPPTTTTKADMKRVCDKHRFPIMNLWREYVEAHCREAFHDTSQRPRPAKRQLVSSSSSSSGSSKNKKLRSDEAVKMIIATTDILLPHWKNSYNALKRTASDVVYEMNQIVRLAAYCHIQSYPSVGLDSILPSHLNRNNSARRIYIPGAGIKETLKTQKGQLNPRLRRLYSAFNSVHLCIKNCF</sequence>
<evidence type="ECO:0000313" key="3">
    <source>
        <dbReference type="Proteomes" id="UP000078561"/>
    </source>
</evidence>
<proteinExistence type="predicted"/>
<protein>
    <submittedName>
        <fullName evidence="2">Uncharacterized protein</fullName>
    </submittedName>
</protein>
<evidence type="ECO:0000256" key="1">
    <source>
        <dbReference type="SAM" id="MobiDB-lite"/>
    </source>
</evidence>
<name>A0A163K7L6_ABSGL</name>
<organism evidence="2">
    <name type="scientific">Absidia glauca</name>
    <name type="common">Pin mould</name>
    <dbReference type="NCBI Taxonomy" id="4829"/>
    <lineage>
        <taxon>Eukaryota</taxon>
        <taxon>Fungi</taxon>
        <taxon>Fungi incertae sedis</taxon>
        <taxon>Mucoromycota</taxon>
        <taxon>Mucoromycotina</taxon>
        <taxon>Mucoromycetes</taxon>
        <taxon>Mucorales</taxon>
        <taxon>Cunninghamellaceae</taxon>
        <taxon>Absidia</taxon>
    </lineage>
</organism>
<reference evidence="2" key="1">
    <citation type="submission" date="2016-04" db="EMBL/GenBank/DDBJ databases">
        <authorList>
            <person name="Evans L.H."/>
            <person name="Alamgir A."/>
            <person name="Owens N."/>
            <person name="Weber N.D."/>
            <person name="Virtaneva K."/>
            <person name="Barbian K."/>
            <person name="Babar A."/>
            <person name="Rosenke K."/>
        </authorList>
    </citation>
    <scope>NUCLEOTIDE SEQUENCE [LARGE SCALE GENOMIC DNA]</scope>
    <source>
        <strain evidence="2">CBS 101.48</strain>
    </source>
</reference>
<dbReference type="Proteomes" id="UP000078561">
    <property type="component" value="Unassembled WGS sequence"/>
</dbReference>
<dbReference type="EMBL" id="LT554917">
    <property type="protein sequence ID" value="SAM08696.1"/>
    <property type="molecule type" value="Genomic_DNA"/>
</dbReference>
<evidence type="ECO:0000313" key="2">
    <source>
        <dbReference type="EMBL" id="SAM08696.1"/>
    </source>
</evidence>
<dbReference type="AlphaFoldDB" id="A0A163K7L6"/>
<feature type="compositionally biased region" description="Low complexity" evidence="1">
    <location>
        <begin position="141"/>
        <end position="150"/>
    </location>
</feature>
<gene>
    <name evidence="2" type="primary">ABSGL_14360.1 scaffold 14478</name>
</gene>
<keyword evidence="3" id="KW-1185">Reference proteome</keyword>
<accession>A0A163K7L6</accession>
<feature type="region of interest" description="Disordered" evidence="1">
    <location>
        <begin position="127"/>
        <end position="155"/>
    </location>
</feature>